<feature type="compositionally biased region" description="Basic and acidic residues" evidence="1">
    <location>
        <begin position="60"/>
        <end position="87"/>
    </location>
</feature>
<organism evidence="2 3">
    <name type="scientific">Pyricularia grisea</name>
    <name type="common">Crabgrass-specific blast fungus</name>
    <name type="synonym">Magnaporthe grisea</name>
    <dbReference type="NCBI Taxonomy" id="148305"/>
    <lineage>
        <taxon>Eukaryota</taxon>
        <taxon>Fungi</taxon>
        <taxon>Dikarya</taxon>
        <taxon>Ascomycota</taxon>
        <taxon>Pezizomycotina</taxon>
        <taxon>Sordariomycetes</taxon>
        <taxon>Sordariomycetidae</taxon>
        <taxon>Magnaporthales</taxon>
        <taxon>Pyriculariaceae</taxon>
        <taxon>Pyricularia</taxon>
    </lineage>
</organism>
<evidence type="ECO:0000256" key="1">
    <source>
        <dbReference type="SAM" id="MobiDB-lite"/>
    </source>
</evidence>
<feature type="compositionally biased region" description="Basic and acidic residues" evidence="1">
    <location>
        <begin position="183"/>
        <end position="197"/>
    </location>
</feature>
<dbReference type="AlphaFoldDB" id="A0A6P8BA80"/>
<feature type="compositionally biased region" description="Basic and acidic residues" evidence="1">
    <location>
        <begin position="41"/>
        <end position="51"/>
    </location>
</feature>
<feature type="compositionally biased region" description="Low complexity" evidence="1">
    <location>
        <begin position="505"/>
        <end position="517"/>
    </location>
</feature>
<feature type="compositionally biased region" description="Basic and acidic residues" evidence="1">
    <location>
        <begin position="150"/>
        <end position="176"/>
    </location>
</feature>
<dbReference type="Proteomes" id="UP000515153">
    <property type="component" value="Unplaced"/>
</dbReference>
<feature type="compositionally biased region" description="Polar residues" evidence="1">
    <location>
        <begin position="89"/>
        <end position="116"/>
    </location>
</feature>
<dbReference type="KEGG" id="pgri:PgNI_04666"/>
<dbReference type="RefSeq" id="XP_030984088.1">
    <property type="nucleotide sequence ID" value="XM_031124710.1"/>
</dbReference>
<protein>
    <submittedName>
        <fullName evidence="3">Uncharacterized protein</fullName>
    </submittedName>
</protein>
<name>A0A6P8BA80_PYRGI</name>
<proteinExistence type="predicted"/>
<dbReference type="GeneID" id="41959619"/>
<evidence type="ECO:0000313" key="2">
    <source>
        <dbReference type="Proteomes" id="UP000515153"/>
    </source>
</evidence>
<feature type="compositionally biased region" description="Polar residues" evidence="1">
    <location>
        <begin position="1"/>
        <end position="10"/>
    </location>
</feature>
<accession>A0A6P8BA80</accession>
<reference evidence="3" key="2">
    <citation type="submission" date="2019-10" db="EMBL/GenBank/DDBJ databases">
        <authorList>
            <consortium name="NCBI Genome Project"/>
        </authorList>
    </citation>
    <scope>NUCLEOTIDE SEQUENCE</scope>
    <source>
        <strain evidence="3">NI907</strain>
    </source>
</reference>
<feature type="region of interest" description="Disordered" evidence="1">
    <location>
        <begin position="505"/>
        <end position="524"/>
    </location>
</feature>
<reference evidence="3" key="3">
    <citation type="submission" date="2025-08" db="UniProtKB">
        <authorList>
            <consortium name="RefSeq"/>
        </authorList>
    </citation>
    <scope>IDENTIFICATION</scope>
    <source>
        <strain evidence="3">NI907</strain>
    </source>
</reference>
<reference evidence="3" key="1">
    <citation type="journal article" date="2019" name="Mol. Biol. Evol.">
        <title>Blast fungal genomes show frequent chromosomal changes, gene gains and losses, and effector gene turnover.</title>
        <authorList>
            <person name="Gomez Luciano L.B."/>
            <person name="Jason Tsai I."/>
            <person name="Chuma I."/>
            <person name="Tosa Y."/>
            <person name="Chen Y.H."/>
            <person name="Li J.Y."/>
            <person name="Li M.Y."/>
            <person name="Jade Lu M.Y."/>
            <person name="Nakayashiki H."/>
            <person name="Li W.H."/>
        </authorList>
    </citation>
    <scope>NUCLEOTIDE SEQUENCE</scope>
    <source>
        <strain evidence="3">NI907</strain>
    </source>
</reference>
<sequence length="741" mass="82968">MDTDACSQPSKVDRWLNQLIPPDVSGRNSPRKVARRKHQRKDQGLYRDPTPDQKVNIPADSKRAHEAHGQCEDSVVEDRRVEVEKWISRTATSPGATRQRPSSHISGSYASRSPHQLPQRRHSTEHQILAGNAGHKRRRLPSEASYESTPKQHIERPPQFEKRPRHKTREDRYDTHHSKHPRKATEARADSNIDRDRQRSRKAALSKPSRDVVAKFTSDAILSERVTTHPGPGLFGKLNSIKRPLVDLEFHEMNFLQAPCEDPSAKNPSRARVRERNRQDRLNEEVSAFFTKAAPVSTGLRQEHHKPTTPVEYWTNPDRVSARRSDSCLPQSRSGSAGRATVRILKNHPSESSGGISSPLRRELLQRLEQVGCADLCKTNSSLIGSSSMGNFTRSIIETGVLDGTGSPRRLSYTQPPNHANLDFDSSLLQTVANTYLPTVTMSGWNHQPKVKKNKDLEFLATEAVPLLRRLSTTQNDADPIKQAHVSPLETEPSVDTQGCIDLSASSTRSLPSSIPTRPEPPKSRLVQALQRAADTFTVSQPYENLGGQVNTELQADRRLDSRILQPSISNIQQLDVVPNAAMTLLPSNPDLQFGFPQRHDGDSGFYHDIAKTSTSSIQTLPTKREDFHCHHVSPSPLISQDAQQLTVNHRQLVQSTDMAHYIATIEDEVLGIEGGSKLSDSYNDDQWERKTEAYIESVERSQDGYTTGPSTRRGLTLPLAAEEDTGISMVDFWTRNPFVH</sequence>
<gene>
    <name evidence="3" type="ORF">PgNI_04666</name>
</gene>
<keyword evidence="2" id="KW-1185">Reference proteome</keyword>
<evidence type="ECO:0000313" key="3">
    <source>
        <dbReference type="RefSeq" id="XP_030984088.1"/>
    </source>
</evidence>
<feature type="compositionally biased region" description="Basic residues" evidence="1">
    <location>
        <begin position="29"/>
        <end position="40"/>
    </location>
</feature>
<feature type="region of interest" description="Disordered" evidence="1">
    <location>
        <begin position="259"/>
        <end position="279"/>
    </location>
</feature>
<feature type="region of interest" description="Disordered" evidence="1">
    <location>
        <begin position="1"/>
        <end position="210"/>
    </location>
</feature>